<dbReference type="InterPro" id="IPR001916">
    <property type="entry name" value="Glyco_hydro_22"/>
</dbReference>
<keyword evidence="9" id="KW-1185">Reference proteome</keyword>
<dbReference type="SUPFAM" id="SSF53955">
    <property type="entry name" value="Lysozyme-like"/>
    <property type="match status" value="1"/>
</dbReference>
<dbReference type="PROSITE" id="PS51348">
    <property type="entry name" value="GLYCOSYL_HYDROL_F22_2"/>
    <property type="match status" value="1"/>
</dbReference>
<feature type="signal peptide" evidence="7">
    <location>
        <begin position="1"/>
        <end position="21"/>
    </location>
</feature>
<comment type="similarity">
    <text evidence="6">Belongs to the glycosyl hydrolase 22 family.</text>
</comment>
<organism evidence="8 9">
    <name type="scientific">Molorchus minor</name>
    <dbReference type="NCBI Taxonomy" id="1323400"/>
    <lineage>
        <taxon>Eukaryota</taxon>
        <taxon>Metazoa</taxon>
        <taxon>Ecdysozoa</taxon>
        <taxon>Arthropoda</taxon>
        <taxon>Hexapoda</taxon>
        <taxon>Insecta</taxon>
        <taxon>Pterygota</taxon>
        <taxon>Neoptera</taxon>
        <taxon>Endopterygota</taxon>
        <taxon>Coleoptera</taxon>
        <taxon>Polyphaga</taxon>
        <taxon>Cucujiformia</taxon>
        <taxon>Chrysomeloidea</taxon>
        <taxon>Cerambycidae</taxon>
        <taxon>Lamiinae</taxon>
        <taxon>Monochamini</taxon>
        <taxon>Molorchus</taxon>
    </lineage>
</organism>
<feature type="chain" id="PRO_5045832585" description="lysozyme" evidence="7">
    <location>
        <begin position="22"/>
        <end position="119"/>
    </location>
</feature>
<accession>A0ABQ9J9Z1</accession>
<evidence type="ECO:0000313" key="8">
    <source>
        <dbReference type="EMBL" id="KAJ8974483.1"/>
    </source>
</evidence>
<keyword evidence="4" id="KW-1015">Disulfide bond</keyword>
<protein>
    <recommendedName>
        <fullName evidence="2">lysozyme</fullName>
        <ecNumber evidence="2">3.2.1.17</ecNumber>
    </recommendedName>
</protein>
<dbReference type="PRINTS" id="PR00135">
    <property type="entry name" value="LYZLACT"/>
</dbReference>
<comment type="caution">
    <text evidence="8">The sequence shown here is derived from an EMBL/GenBank/DDBJ whole genome shotgun (WGS) entry which is preliminary data.</text>
</comment>
<dbReference type="InterPro" id="IPR023346">
    <property type="entry name" value="Lysozyme-like_dom_sf"/>
</dbReference>
<dbReference type="Pfam" id="PF00062">
    <property type="entry name" value="Lys"/>
    <property type="match status" value="1"/>
</dbReference>
<dbReference type="SMART" id="SM00263">
    <property type="entry name" value="LYZ1"/>
    <property type="match status" value="1"/>
</dbReference>
<keyword evidence="5" id="KW-0326">Glycosidase</keyword>
<gene>
    <name evidence="8" type="ORF">NQ317_015745</name>
</gene>
<evidence type="ECO:0000256" key="1">
    <source>
        <dbReference type="ARBA" id="ARBA00000632"/>
    </source>
</evidence>
<evidence type="ECO:0000256" key="7">
    <source>
        <dbReference type="SAM" id="SignalP"/>
    </source>
</evidence>
<keyword evidence="5" id="KW-0378">Hydrolase</keyword>
<evidence type="ECO:0000256" key="5">
    <source>
        <dbReference type="ARBA" id="ARBA00023295"/>
    </source>
</evidence>
<dbReference type="Proteomes" id="UP001162164">
    <property type="component" value="Unassembled WGS sequence"/>
</dbReference>
<evidence type="ECO:0000256" key="2">
    <source>
        <dbReference type="ARBA" id="ARBA00012732"/>
    </source>
</evidence>
<dbReference type="EC" id="3.2.1.17" evidence="2"/>
<dbReference type="PANTHER" id="PTHR11407">
    <property type="entry name" value="LYSOZYME C"/>
    <property type="match status" value="1"/>
</dbReference>
<keyword evidence="7" id="KW-0732">Signal</keyword>
<dbReference type="PANTHER" id="PTHR11407:SF63">
    <property type="entry name" value="LYSOZYME C"/>
    <property type="match status" value="1"/>
</dbReference>
<reference evidence="8" key="1">
    <citation type="journal article" date="2023" name="Insect Mol. Biol.">
        <title>Genome sequencing provides insights into the evolution of gene families encoding plant cell wall-degrading enzymes in longhorned beetles.</title>
        <authorList>
            <person name="Shin N.R."/>
            <person name="Okamura Y."/>
            <person name="Kirsch R."/>
            <person name="Pauchet Y."/>
        </authorList>
    </citation>
    <scope>NUCLEOTIDE SEQUENCE</scope>
    <source>
        <strain evidence="8">MMC_N1</strain>
    </source>
</reference>
<proteinExistence type="inferred from homology"/>
<evidence type="ECO:0000313" key="9">
    <source>
        <dbReference type="Proteomes" id="UP001162164"/>
    </source>
</evidence>
<evidence type="ECO:0000256" key="3">
    <source>
        <dbReference type="ARBA" id="ARBA00022638"/>
    </source>
</evidence>
<evidence type="ECO:0000256" key="6">
    <source>
        <dbReference type="RuleBase" id="RU004440"/>
    </source>
</evidence>
<dbReference type="EMBL" id="JAPWTJ010000987">
    <property type="protein sequence ID" value="KAJ8974483.1"/>
    <property type="molecule type" value="Genomic_DNA"/>
</dbReference>
<keyword evidence="3" id="KW-0929">Antimicrobial</keyword>
<dbReference type="Gene3D" id="1.10.530.10">
    <property type="match status" value="1"/>
</dbReference>
<keyword evidence="3" id="KW-0081">Bacteriolytic enzyme</keyword>
<comment type="catalytic activity">
    <reaction evidence="1">
        <text>Hydrolysis of (1-&gt;4)-beta-linkages between N-acetylmuramic acid and N-acetyl-D-glucosamine residues in a peptidoglycan and between N-acetyl-D-glucosamine residues in chitodextrins.</text>
        <dbReference type="EC" id="3.2.1.17"/>
    </reaction>
</comment>
<evidence type="ECO:0000256" key="4">
    <source>
        <dbReference type="ARBA" id="ARBA00023157"/>
    </source>
</evidence>
<name>A0ABQ9J9Z1_9CUCU</name>
<sequence>MANLIPFVFVILSVTFCLSEGKVFEHESRYDTSPINHVTGDHGIFQISQIYWCSNDNRPGKACKTTCDKFRDEHLDDDIRCIKKIYEEHQRLSGNGFNAWTVYTKYCAGDNSHYAKGCY</sequence>